<accession>K9H374</accession>
<evidence type="ECO:0000313" key="8">
    <source>
        <dbReference type="Proteomes" id="UP000009881"/>
    </source>
</evidence>
<dbReference type="AlphaFoldDB" id="K9H374"/>
<keyword evidence="5" id="KW-0732">Signal</keyword>
<dbReference type="Gene3D" id="2.30.42.10">
    <property type="match status" value="1"/>
</dbReference>
<dbReference type="PANTHER" id="PTHR32060">
    <property type="entry name" value="TAIL-SPECIFIC PROTEASE"/>
    <property type="match status" value="1"/>
</dbReference>
<reference evidence="7 8" key="1">
    <citation type="journal article" date="2013" name="Genome Announc.">
        <title>Draft Genome Sequence of an Alphaproteobacterium, Caenispirillum salinarum AK4(T), Isolated from a Solar Saltern.</title>
        <authorList>
            <person name="Khatri I."/>
            <person name="Singh A."/>
            <person name="Korpole S."/>
            <person name="Pinnaka A.K."/>
            <person name="Subramanian S."/>
        </authorList>
    </citation>
    <scope>NUCLEOTIDE SEQUENCE [LARGE SCALE GENOMIC DNA]</scope>
    <source>
        <strain evidence="7 8">AK4</strain>
    </source>
</reference>
<dbReference type="PATRIC" id="fig|1238182.3.peg.40"/>
<evidence type="ECO:0000256" key="1">
    <source>
        <dbReference type="ARBA" id="ARBA00009179"/>
    </source>
</evidence>
<feature type="domain" description="PDZ" evidence="6">
    <location>
        <begin position="197"/>
        <end position="252"/>
    </location>
</feature>
<dbReference type="SMART" id="SM00228">
    <property type="entry name" value="PDZ"/>
    <property type="match status" value="1"/>
</dbReference>
<comment type="caution">
    <text evidence="7">The sequence shown here is derived from an EMBL/GenBank/DDBJ whole genome shotgun (WGS) entry which is preliminary data.</text>
</comment>
<sequence length="592" mass="62428">MSIRKKMSRPAYGLHRAVLLVAALTAAACAPSEGPRPAGAAGPVSAAIPAASVRPAIAFPNHDAERVFAYGFSAITGRYINDVSARDLALEGLRGLGGIDPALIADTTADGRVELRTTGGVVASLPAPANDDARAWARAVADMVADARRVSPPLAAADTEAVYEAVFDAALGSLDMFSRYAGAEEARDHRANRNGFGGIGIRYVRGKTGLEVRDVFDEAPSSGLLFIDDVITAVNGIDLGGLETTQVKKMLRGPIDSTLTLTVSRPGIAQPVRVPIRRDLVVPRTVTLATEGDSAIIRISSFNQRTAESVQKAVAQARAELGPNLRGLVLDLRGNPGGLLDQAVEVSDLFIDHGPILSTRGRHPESRQYYNARHGDIAAGLPMVVLVDGRSASSAEIVSAALQDQGRAVVVGTTSYGKGTVQTVVRLPNDGEMTLTWSRFHSPSGYALHGLGVMPSLCTAYGNTGDGSDTVALADASAALMAEEGETDASEGGFINATHTDAATDGNDLGRRVEQLLRAQADVDAMVPTQYAQWRSTPLEDTEGRRKLRTNCPPKSHAGNEVDLALGERLVREPALYRWALGLTADHVTARR</sequence>
<evidence type="ECO:0000256" key="3">
    <source>
        <dbReference type="ARBA" id="ARBA00022801"/>
    </source>
</evidence>
<dbReference type="eggNOG" id="COG0793">
    <property type="taxonomic scope" value="Bacteria"/>
</dbReference>
<evidence type="ECO:0000256" key="2">
    <source>
        <dbReference type="ARBA" id="ARBA00022670"/>
    </source>
</evidence>
<dbReference type="InterPro" id="IPR029045">
    <property type="entry name" value="ClpP/crotonase-like_dom_sf"/>
</dbReference>
<dbReference type="STRING" id="1238182.C882_1502"/>
<feature type="chain" id="PRO_5003929676" evidence="5">
    <location>
        <begin position="31"/>
        <end position="592"/>
    </location>
</feature>
<dbReference type="CDD" id="cd07560">
    <property type="entry name" value="Peptidase_S41_CPP"/>
    <property type="match status" value="1"/>
</dbReference>
<dbReference type="InterPro" id="IPR036034">
    <property type="entry name" value="PDZ_sf"/>
</dbReference>
<keyword evidence="8" id="KW-1185">Reference proteome</keyword>
<dbReference type="GO" id="GO:0006508">
    <property type="term" value="P:proteolysis"/>
    <property type="evidence" value="ECO:0007669"/>
    <property type="project" value="UniProtKB-KW"/>
</dbReference>
<dbReference type="PANTHER" id="PTHR32060:SF30">
    <property type="entry name" value="CARBOXY-TERMINAL PROCESSING PROTEASE CTPA"/>
    <property type="match status" value="1"/>
</dbReference>
<name>K9H374_9PROT</name>
<dbReference type="SUPFAM" id="SSF50156">
    <property type="entry name" value="PDZ domain-like"/>
    <property type="match status" value="1"/>
</dbReference>
<keyword evidence="2 7" id="KW-0645">Protease</keyword>
<dbReference type="EMBL" id="ANHY01000002">
    <property type="protein sequence ID" value="EKV32665.1"/>
    <property type="molecule type" value="Genomic_DNA"/>
</dbReference>
<evidence type="ECO:0000313" key="7">
    <source>
        <dbReference type="EMBL" id="EKV32665.1"/>
    </source>
</evidence>
<dbReference type="InterPro" id="IPR004447">
    <property type="entry name" value="Peptidase_S41A"/>
</dbReference>
<keyword evidence="3" id="KW-0378">Hydrolase</keyword>
<evidence type="ECO:0000256" key="5">
    <source>
        <dbReference type="SAM" id="SignalP"/>
    </source>
</evidence>
<dbReference type="InterPro" id="IPR005151">
    <property type="entry name" value="Tail-specific_protease"/>
</dbReference>
<dbReference type="SMART" id="SM00245">
    <property type="entry name" value="TSPc"/>
    <property type="match status" value="1"/>
</dbReference>
<feature type="signal peptide" evidence="5">
    <location>
        <begin position="1"/>
        <end position="30"/>
    </location>
</feature>
<comment type="similarity">
    <text evidence="1">Belongs to the peptidase S41A family.</text>
</comment>
<dbReference type="Gene3D" id="3.30.750.44">
    <property type="match status" value="1"/>
</dbReference>
<evidence type="ECO:0000256" key="4">
    <source>
        <dbReference type="ARBA" id="ARBA00022825"/>
    </source>
</evidence>
<keyword evidence="4" id="KW-0720">Serine protease</keyword>
<dbReference type="GO" id="GO:0030288">
    <property type="term" value="C:outer membrane-bounded periplasmic space"/>
    <property type="evidence" value="ECO:0007669"/>
    <property type="project" value="TreeGrafter"/>
</dbReference>
<dbReference type="SUPFAM" id="SSF52096">
    <property type="entry name" value="ClpP/crotonase"/>
    <property type="match status" value="1"/>
</dbReference>
<proteinExistence type="inferred from homology"/>
<dbReference type="Proteomes" id="UP000009881">
    <property type="component" value="Unassembled WGS sequence"/>
</dbReference>
<dbReference type="Gene3D" id="3.90.226.10">
    <property type="entry name" value="2-enoyl-CoA Hydratase, Chain A, domain 1"/>
    <property type="match status" value="1"/>
</dbReference>
<dbReference type="GO" id="GO:0008236">
    <property type="term" value="F:serine-type peptidase activity"/>
    <property type="evidence" value="ECO:0007669"/>
    <property type="project" value="UniProtKB-KW"/>
</dbReference>
<dbReference type="Pfam" id="PF03572">
    <property type="entry name" value="Peptidase_S41"/>
    <property type="match status" value="1"/>
</dbReference>
<dbReference type="GO" id="GO:0004175">
    <property type="term" value="F:endopeptidase activity"/>
    <property type="evidence" value="ECO:0007669"/>
    <property type="project" value="TreeGrafter"/>
</dbReference>
<dbReference type="GO" id="GO:0007165">
    <property type="term" value="P:signal transduction"/>
    <property type="evidence" value="ECO:0007669"/>
    <property type="project" value="TreeGrafter"/>
</dbReference>
<organism evidence="7 8">
    <name type="scientific">Caenispirillum salinarum AK4</name>
    <dbReference type="NCBI Taxonomy" id="1238182"/>
    <lineage>
        <taxon>Bacteria</taxon>
        <taxon>Pseudomonadati</taxon>
        <taxon>Pseudomonadota</taxon>
        <taxon>Alphaproteobacteria</taxon>
        <taxon>Rhodospirillales</taxon>
        <taxon>Novispirillaceae</taxon>
        <taxon>Caenispirillum</taxon>
    </lineage>
</organism>
<evidence type="ECO:0000259" key="6">
    <source>
        <dbReference type="PROSITE" id="PS50106"/>
    </source>
</evidence>
<dbReference type="InterPro" id="IPR001478">
    <property type="entry name" value="PDZ"/>
</dbReference>
<gene>
    <name evidence="7" type="ORF">C882_1502</name>
</gene>
<protein>
    <submittedName>
        <fullName evidence="7">Carboxyl-terminal protease family protein</fullName>
    </submittedName>
</protein>
<dbReference type="PROSITE" id="PS51257">
    <property type="entry name" value="PROKAR_LIPOPROTEIN"/>
    <property type="match status" value="1"/>
</dbReference>
<dbReference type="PROSITE" id="PS50106">
    <property type="entry name" value="PDZ"/>
    <property type="match status" value="1"/>
</dbReference>